<accession>A0A2N0H6W3</accession>
<evidence type="ECO:0000313" key="3">
    <source>
        <dbReference type="EMBL" id="PKB14666.1"/>
    </source>
</evidence>
<dbReference type="AlphaFoldDB" id="A0A2N0H6W3"/>
<keyword evidence="2" id="KW-0732">Signal</keyword>
<name>A0A2N0H6W3_9SPHN</name>
<feature type="chain" id="PRO_5014735088" description="DUF4136 domain-containing protein" evidence="2">
    <location>
        <begin position="23"/>
        <end position="233"/>
    </location>
</feature>
<comment type="caution">
    <text evidence="3">The sequence shown here is derived from an EMBL/GenBank/DDBJ whole genome shotgun (WGS) entry which is preliminary data.</text>
</comment>
<feature type="region of interest" description="Disordered" evidence="1">
    <location>
        <begin position="24"/>
        <end position="52"/>
    </location>
</feature>
<reference evidence="3 4" key="1">
    <citation type="submission" date="2017-11" db="EMBL/GenBank/DDBJ databases">
        <title>Genomic Encyclopedia of Type Strains, Phase III (KMG-III): the genomes of soil and plant-associated and newly described type strains.</title>
        <authorList>
            <person name="Whitman W."/>
        </authorList>
    </citation>
    <scope>NUCLEOTIDE SEQUENCE [LARGE SCALE GENOMIC DNA]</scope>
    <source>
        <strain evidence="3 4">CGMCC 1.12274</strain>
    </source>
</reference>
<gene>
    <name evidence="3" type="ORF">B0I00_2264</name>
</gene>
<dbReference type="EMBL" id="PHUF01000004">
    <property type="protein sequence ID" value="PKB14666.1"/>
    <property type="molecule type" value="Genomic_DNA"/>
</dbReference>
<organism evidence="3 4">
    <name type="scientific">Novosphingobium kunmingense</name>
    <dbReference type="NCBI Taxonomy" id="1211806"/>
    <lineage>
        <taxon>Bacteria</taxon>
        <taxon>Pseudomonadati</taxon>
        <taxon>Pseudomonadota</taxon>
        <taxon>Alphaproteobacteria</taxon>
        <taxon>Sphingomonadales</taxon>
        <taxon>Sphingomonadaceae</taxon>
        <taxon>Novosphingobium</taxon>
    </lineage>
</organism>
<feature type="compositionally biased region" description="Basic and acidic residues" evidence="1">
    <location>
        <begin position="43"/>
        <end position="52"/>
    </location>
</feature>
<keyword evidence="4" id="KW-1185">Reference proteome</keyword>
<dbReference type="RefSeq" id="WP_100867477.1">
    <property type="nucleotide sequence ID" value="NZ_PHUF01000004.1"/>
</dbReference>
<dbReference type="OrthoDB" id="7428103at2"/>
<feature type="signal peptide" evidence="2">
    <location>
        <begin position="1"/>
        <end position="22"/>
    </location>
</feature>
<evidence type="ECO:0000256" key="2">
    <source>
        <dbReference type="SAM" id="SignalP"/>
    </source>
</evidence>
<proteinExistence type="predicted"/>
<sequence>MPRSRNARLAVLALLSAASASAASARPGPWDRGKELGSQSYESDWRSRGRTSGEGRIDVARFIAEGDAAEALRHGTIAVVAMPGGAGGADLRQDATFQAAVESELLASGYQAATSAASGQIAEVRIKRSELVPAEAKRHPVSGERSVGLSNRGSMIGLGLNIDATKPLKALIGTTLEARILDRATNAVLWEGRAAIATRDGDDKWTDAAIATRLAHALFDGFPTAAGEVSVKR</sequence>
<evidence type="ECO:0000313" key="4">
    <source>
        <dbReference type="Proteomes" id="UP000232587"/>
    </source>
</evidence>
<protein>
    <recommendedName>
        <fullName evidence="5">DUF4136 domain-containing protein</fullName>
    </recommendedName>
</protein>
<evidence type="ECO:0000256" key="1">
    <source>
        <dbReference type="SAM" id="MobiDB-lite"/>
    </source>
</evidence>
<evidence type="ECO:0008006" key="5">
    <source>
        <dbReference type="Google" id="ProtNLM"/>
    </source>
</evidence>
<dbReference type="Proteomes" id="UP000232587">
    <property type="component" value="Unassembled WGS sequence"/>
</dbReference>